<reference evidence="1" key="1">
    <citation type="submission" date="2014-09" db="EMBL/GenBank/DDBJ databases">
        <authorList>
            <person name="Magalhaes I.L.F."/>
            <person name="Oliveira U."/>
            <person name="Santos F.R."/>
            <person name="Vidigal T.H.D.A."/>
            <person name="Brescovit A.D."/>
            <person name="Santos A.J."/>
        </authorList>
    </citation>
    <scope>NUCLEOTIDE SEQUENCE</scope>
    <source>
        <tissue evidence="1">Shoot tissue taken approximately 20 cm above the soil surface</tissue>
    </source>
</reference>
<name>A0A0A8Y1B9_ARUDO</name>
<organism evidence="1">
    <name type="scientific">Arundo donax</name>
    <name type="common">Giant reed</name>
    <name type="synonym">Donax arundinaceus</name>
    <dbReference type="NCBI Taxonomy" id="35708"/>
    <lineage>
        <taxon>Eukaryota</taxon>
        <taxon>Viridiplantae</taxon>
        <taxon>Streptophyta</taxon>
        <taxon>Embryophyta</taxon>
        <taxon>Tracheophyta</taxon>
        <taxon>Spermatophyta</taxon>
        <taxon>Magnoliopsida</taxon>
        <taxon>Liliopsida</taxon>
        <taxon>Poales</taxon>
        <taxon>Poaceae</taxon>
        <taxon>PACMAD clade</taxon>
        <taxon>Arundinoideae</taxon>
        <taxon>Arundineae</taxon>
        <taxon>Arundo</taxon>
    </lineage>
</organism>
<proteinExistence type="predicted"/>
<dbReference type="EMBL" id="GBRH01278029">
    <property type="protein sequence ID" value="JAD19866.1"/>
    <property type="molecule type" value="Transcribed_RNA"/>
</dbReference>
<dbReference type="AlphaFoldDB" id="A0A0A8Y1B9"/>
<reference evidence="1" key="2">
    <citation type="journal article" date="2015" name="Data Brief">
        <title>Shoot transcriptome of the giant reed, Arundo donax.</title>
        <authorList>
            <person name="Barrero R.A."/>
            <person name="Guerrero F.D."/>
            <person name="Moolhuijzen P."/>
            <person name="Goolsby J.A."/>
            <person name="Tidwell J."/>
            <person name="Bellgard S.E."/>
            <person name="Bellgard M.I."/>
        </authorList>
    </citation>
    <scope>NUCLEOTIDE SEQUENCE</scope>
    <source>
        <tissue evidence="1">Shoot tissue taken approximately 20 cm above the soil surface</tissue>
    </source>
</reference>
<protein>
    <submittedName>
        <fullName evidence="1">Uncharacterized protein</fullName>
    </submittedName>
</protein>
<sequence>MSVCLKLPSLVGDPAAKVWIKDHNDQLFTFP</sequence>
<evidence type="ECO:0000313" key="1">
    <source>
        <dbReference type="EMBL" id="JAD19866.1"/>
    </source>
</evidence>
<accession>A0A0A8Y1B9</accession>